<sequence length="1240" mass="140714">MENEERYFQPVQVENPNSVLLQAHESFSITNRDERIMPIGESDNLFSDSISVRRNSNSIYGETSVAANSINSQHKNHSNSYFNKDIHSKESVTNISILPTQDIAKLKPELERHLQKPIPRSTQNRGISQLLTRPGTSTIQLTQASRGQRTHCIDRGYAEGRGGNESFQVTRQNSTGNVSIRSQVPGNVLFAREQDVLNDSYTRAQLGSSTELRHVAHTTEFSQRQESEKVFNIEEHDVRGNVLQFREHCRTNNNFSQNSDSIHSPLLQKQYQRIISIPDGEGEESIFSTIKNLPNDARYLPRQILGDGSMIRDLMSNEIDLVQRDVDGNFRIIRRQLPQNVGTIQRQFPRNVEIIQSQVPRNVQLVNRQEDLDDVVVQNRSHMPVHASENRTEASTQQRLLPGYLKFVQRTTPGKMYIVHGRGEPPVLRRLEYHEVPSIPRELLDSSSREGLRRDDSLTMQAFNVFSQISNKNAEIYASNYTTGIELTQQDARNRRDTLETLENNLGQETRSSTSILERALLEPERRHSRESLLPTQIDNISFNECNQLTKMDKHASRSQSPEHSEGGDDWVDEDVVQESKASLKRVQHCAFCRNHNLTIRKYGHVCKFKNCTCLLCKLVVHSQTIMKHQQAHWRLQNKELVNNESYKEMKASKREKLCDKCRNHSEFKERRGHSCPFDTCTCKHCGLTSKRRKVSKYLQRIRRANVTSEDLELIREELNSSEENSVEHPQPCSSVSSDRSQGVPLNDFVSCLSSQKMTPNEMHHFLYPRPHFVSQSEPNSSHASPDSSLMDSELCYQPGNDQPAGLDSNDFTGTTIPGLTQNMNDNEETISQIRGLLTSQANEEHVDSAQGTINEGDQSKEYSQSGCGVRSTSDVSSSSQNLRTKTTGIASSYRSQGAGRSWQETENNQQASTERSLKNNDRTARRAEDQTYCDIDEASMMNEDRNESYGGSKSCSAPPPINEAGSKLELVPTSQSRIFAQRTKQKRMQSCTFCQNHGFTMPKPGHQCPYNKCQCLLCRLTRIARIVMKHQQALWRHQAKELNKANLGHLAKLRQVCDKCRNHHQFPKRRGHSICPFEQCTCPYCTLTEKRRYVMMRIQRIRRGQITATAIFQSDKEDEMETADTDQGRGSSKGNSDFPAEGREVAAVIEGVTKALRALPSPVRKLSSQTAADHETLDESQEASGESEEALGELQEELNDLDESLDEIEEKLKALDATPAETLMDAIEAEPRNASSEFD</sequence>
<keyword evidence="3 5" id="KW-0238">DNA-binding</keyword>
<feature type="domain" description="DM" evidence="7">
    <location>
        <begin position="590"/>
        <end position="635"/>
    </location>
</feature>
<proteinExistence type="predicted"/>
<evidence type="ECO:0000313" key="9">
    <source>
        <dbReference type="RefSeq" id="XP_047737815.1"/>
    </source>
</evidence>
<keyword evidence="4 5" id="KW-0539">Nucleus</keyword>
<dbReference type="RefSeq" id="XP_047737815.1">
    <property type="nucleotide sequence ID" value="XM_047881859.1"/>
</dbReference>
<feature type="compositionally biased region" description="Basic and acidic residues" evidence="6">
    <location>
        <begin position="552"/>
        <end position="567"/>
    </location>
</feature>
<feature type="compositionally biased region" description="Basic and acidic residues" evidence="6">
    <location>
        <begin position="916"/>
        <end position="930"/>
    </location>
</feature>
<feature type="domain" description="DM" evidence="7">
    <location>
        <begin position="659"/>
        <end position="704"/>
    </location>
</feature>
<dbReference type="Proteomes" id="UP000694843">
    <property type="component" value="Unplaced"/>
</dbReference>
<comment type="subcellular location">
    <subcellularLocation>
        <location evidence="5">Nucleus</location>
    </subcellularLocation>
</comment>
<evidence type="ECO:0000259" key="7">
    <source>
        <dbReference type="PROSITE" id="PS50809"/>
    </source>
</evidence>
<feature type="compositionally biased region" description="Polar residues" evidence="6">
    <location>
        <begin position="775"/>
        <end position="791"/>
    </location>
</feature>
<evidence type="ECO:0000256" key="5">
    <source>
        <dbReference type="PROSITE-ProRule" id="PRU00070"/>
    </source>
</evidence>
<evidence type="ECO:0000256" key="6">
    <source>
        <dbReference type="SAM" id="MobiDB-lite"/>
    </source>
</evidence>
<feature type="compositionally biased region" description="Polar residues" evidence="6">
    <location>
        <begin position="903"/>
        <end position="915"/>
    </location>
</feature>
<accession>A0A979FNP7</accession>
<feature type="region of interest" description="Disordered" evidence="6">
    <location>
        <begin position="1163"/>
        <end position="1196"/>
    </location>
</feature>
<dbReference type="InterPro" id="IPR001275">
    <property type="entry name" value="DM_DNA-bd"/>
</dbReference>
<feature type="DNA-binding region" description="DM" evidence="5">
    <location>
        <begin position="590"/>
        <end position="635"/>
    </location>
</feature>
<feature type="region of interest" description="Disordered" evidence="6">
    <location>
        <begin position="775"/>
        <end position="795"/>
    </location>
</feature>
<feature type="compositionally biased region" description="Acidic residues" evidence="6">
    <location>
        <begin position="1179"/>
        <end position="1196"/>
    </location>
</feature>
<protein>
    <submittedName>
        <fullName evidence="9">Uncharacterized protein LOC108676115 isoform X1</fullName>
    </submittedName>
</protein>
<evidence type="ECO:0000256" key="3">
    <source>
        <dbReference type="ARBA" id="ARBA00023125"/>
    </source>
</evidence>
<evidence type="ECO:0000256" key="2">
    <source>
        <dbReference type="ARBA" id="ARBA00022833"/>
    </source>
</evidence>
<dbReference type="InterPro" id="IPR026607">
    <property type="entry name" value="DMRT"/>
</dbReference>
<name>A0A979FNP7_HYAAZ</name>
<dbReference type="PANTHER" id="PTHR12322">
    <property type="entry name" value="DOUBLESEX AND MAB-3 RELATED TRANSCRIPTION FACTOR DMRT"/>
    <property type="match status" value="1"/>
</dbReference>
<evidence type="ECO:0000313" key="8">
    <source>
        <dbReference type="Proteomes" id="UP000694843"/>
    </source>
</evidence>
<feature type="region of interest" description="Disordered" evidence="6">
    <location>
        <begin position="157"/>
        <end position="180"/>
    </location>
</feature>
<dbReference type="OrthoDB" id="6361334at2759"/>
<dbReference type="SMART" id="SM00301">
    <property type="entry name" value="DM"/>
    <property type="match status" value="4"/>
</dbReference>
<feature type="compositionally biased region" description="Polar residues" evidence="6">
    <location>
        <begin position="165"/>
        <end position="180"/>
    </location>
</feature>
<feature type="DNA-binding region" description="DM" evidence="5">
    <location>
        <begin position="992"/>
        <end position="1037"/>
    </location>
</feature>
<dbReference type="Pfam" id="PF00751">
    <property type="entry name" value="DM"/>
    <property type="match status" value="4"/>
</dbReference>
<dbReference type="GO" id="GO:0000978">
    <property type="term" value="F:RNA polymerase II cis-regulatory region sequence-specific DNA binding"/>
    <property type="evidence" value="ECO:0007669"/>
    <property type="project" value="TreeGrafter"/>
</dbReference>
<dbReference type="GO" id="GO:0000981">
    <property type="term" value="F:DNA-binding transcription factor activity, RNA polymerase II-specific"/>
    <property type="evidence" value="ECO:0007669"/>
    <property type="project" value="TreeGrafter"/>
</dbReference>
<evidence type="ECO:0000256" key="4">
    <source>
        <dbReference type="ARBA" id="ARBA00023242"/>
    </source>
</evidence>
<feature type="domain" description="DM" evidence="7">
    <location>
        <begin position="992"/>
        <end position="1037"/>
    </location>
</feature>
<keyword evidence="8" id="KW-1185">Reference proteome</keyword>
<gene>
    <name evidence="9" type="primary">LOC108676115</name>
</gene>
<dbReference type="PANTHER" id="PTHR12322:SF116">
    <property type="entry name" value="DOUBLESEX-MAB RELATED 99B"/>
    <property type="match status" value="1"/>
</dbReference>
<reference evidence="9" key="1">
    <citation type="submission" date="2025-08" db="UniProtKB">
        <authorList>
            <consortium name="RefSeq"/>
        </authorList>
    </citation>
    <scope>IDENTIFICATION</scope>
    <source>
        <tissue evidence="9">Whole organism</tissue>
    </source>
</reference>
<dbReference type="AlphaFoldDB" id="A0A979FNP7"/>
<feature type="DNA-binding region" description="DM" evidence="5">
    <location>
        <begin position="659"/>
        <end position="704"/>
    </location>
</feature>
<dbReference type="InterPro" id="IPR036407">
    <property type="entry name" value="DM_DNA-bd_sf"/>
</dbReference>
<dbReference type="GeneID" id="108676115"/>
<feature type="region of interest" description="Disordered" evidence="6">
    <location>
        <begin position="844"/>
        <end position="962"/>
    </location>
</feature>
<feature type="region of interest" description="Disordered" evidence="6">
    <location>
        <begin position="552"/>
        <end position="573"/>
    </location>
</feature>
<keyword evidence="2 5" id="KW-0862">Zinc</keyword>
<dbReference type="PROSITE" id="PS50809">
    <property type="entry name" value="DM_2"/>
    <property type="match status" value="4"/>
</dbReference>
<dbReference type="KEGG" id="hazt:108676115"/>
<keyword evidence="1 5" id="KW-0479">Metal-binding</keyword>
<dbReference type="GO" id="GO:0007548">
    <property type="term" value="P:sex differentiation"/>
    <property type="evidence" value="ECO:0007669"/>
    <property type="project" value="TreeGrafter"/>
</dbReference>
<feature type="region of interest" description="Disordered" evidence="6">
    <location>
        <begin position="1113"/>
        <end position="1141"/>
    </location>
</feature>
<feature type="region of interest" description="Disordered" evidence="6">
    <location>
        <begin position="720"/>
        <end position="740"/>
    </location>
</feature>
<evidence type="ECO:0000256" key="1">
    <source>
        <dbReference type="ARBA" id="ARBA00022723"/>
    </source>
</evidence>
<dbReference type="GO" id="GO:0046872">
    <property type="term" value="F:metal ion binding"/>
    <property type="evidence" value="ECO:0007669"/>
    <property type="project" value="UniProtKB-KW"/>
</dbReference>
<dbReference type="GO" id="GO:0005634">
    <property type="term" value="C:nucleus"/>
    <property type="evidence" value="ECO:0007669"/>
    <property type="project" value="UniProtKB-SubCell"/>
</dbReference>
<dbReference type="SUPFAM" id="SSF82927">
    <property type="entry name" value="Cysteine-rich DNA binding domain, (DM domain)"/>
    <property type="match status" value="4"/>
</dbReference>
<feature type="compositionally biased region" description="Polar residues" evidence="6">
    <location>
        <begin position="881"/>
        <end position="896"/>
    </location>
</feature>
<feature type="domain" description="DM" evidence="7">
    <location>
        <begin position="1058"/>
        <end position="1105"/>
    </location>
</feature>
<feature type="compositionally biased region" description="Polar residues" evidence="6">
    <location>
        <begin position="850"/>
        <end position="867"/>
    </location>
</feature>
<dbReference type="Gene3D" id="4.10.1040.10">
    <property type="entry name" value="DM DNA-binding domain"/>
    <property type="match status" value="4"/>
</dbReference>
<organism evidence="8 9">
    <name type="scientific">Hyalella azteca</name>
    <name type="common">Amphipod</name>
    <dbReference type="NCBI Taxonomy" id="294128"/>
    <lineage>
        <taxon>Eukaryota</taxon>
        <taxon>Metazoa</taxon>
        <taxon>Ecdysozoa</taxon>
        <taxon>Arthropoda</taxon>
        <taxon>Crustacea</taxon>
        <taxon>Multicrustacea</taxon>
        <taxon>Malacostraca</taxon>
        <taxon>Eumalacostraca</taxon>
        <taxon>Peracarida</taxon>
        <taxon>Amphipoda</taxon>
        <taxon>Senticaudata</taxon>
        <taxon>Talitrida</taxon>
        <taxon>Talitroidea</taxon>
        <taxon>Hyalellidae</taxon>
        <taxon>Hyalella</taxon>
    </lineage>
</organism>
<feature type="DNA-binding region" description="DM" evidence="5">
    <location>
        <begin position="1058"/>
        <end position="1105"/>
    </location>
</feature>